<reference evidence="1 2" key="1">
    <citation type="journal article" date="2021" name="Elife">
        <title>Chloroplast acquisition without the gene transfer in kleptoplastic sea slugs, Plakobranchus ocellatus.</title>
        <authorList>
            <person name="Maeda T."/>
            <person name="Takahashi S."/>
            <person name="Yoshida T."/>
            <person name="Shimamura S."/>
            <person name="Takaki Y."/>
            <person name="Nagai Y."/>
            <person name="Toyoda A."/>
            <person name="Suzuki Y."/>
            <person name="Arimoto A."/>
            <person name="Ishii H."/>
            <person name="Satoh N."/>
            <person name="Nishiyama T."/>
            <person name="Hasebe M."/>
            <person name="Maruyama T."/>
            <person name="Minagawa J."/>
            <person name="Obokata J."/>
            <person name="Shigenobu S."/>
        </authorList>
    </citation>
    <scope>NUCLEOTIDE SEQUENCE [LARGE SCALE GENOMIC DNA]</scope>
</reference>
<keyword evidence="2" id="KW-1185">Reference proteome</keyword>
<dbReference type="AlphaFoldDB" id="A0AAV4D869"/>
<organism evidence="1 2">
    <name type="scientific">Plakobranchus ocellatus</name>
    <dbReference type="NCBI Taxonomy" id="259542"/>
    <lineage>
        <taxon>Eukaryota</taxon>
        <taxon>Metazoa</taxon>
        <taxon>Spiralia</taxon>
        <taxon>Lophotrochozoa</taxon>
        <taxon>Mollusca</taxon>
        <taxon>Gastropoda</taxon>
        <taxon>Heterobranchia</taxon>
        <taxon>Euthyneura</taxon>
        <taxon>Panpulmonata</taxon>
        <taxon>Sacoglossa</taxon>
        <taxon>Placobranchoidea</taxon>
        <taxon>Plakobranchidae</taxon>
        <taxon>Plakobranchus</taxon>
    </lineage>
</organism>
<sequence length="92" mass="10280">MSCFGWVFLYMASSQQGDLTLSGPLSSQGTDSRLEPATEGPLQISGRIHYPLCHRRRHSDGTPFSIFMSVLEDTLGIFDEQSWKSLMSSHAR</sequence>
<evidence type="ECO:0000313" key="1">
    <source>
        <dbReference type="EMBL" id="GFO40185.1"/>
    </source>
</evidence>
<gene>
    <name evidence="1" type="ORF">PoB_006669000</name>
</gene>
<accession>A0AAV4D869</accession>
<name>A0AAV4D869_9GAST</name>
<proteinExistence type="predicted"/>
<protein>
    <submittedName>
        <fullName evidence="1">Uncharacterized protein</fullName>
    </submittedName>
</protein>
<comment type="caution">
    <text evidence="1">The sequence shown here is derived from an EMBL/GenBank/DDBJ whole genome shotgun (WGS) entry which is preliminary data.</text>
</comment>
<evidence type="ECO:0000313" key="2">
    <source>
        <dbReference type="Proteomes" id="UP000735302"/>
    </source>
</evidence>
<dbReference type="Proteomes" id="UP000735302">
    <property type="component" value="Unassembled WGS sequence"/>
</dbReference>
<dbReference type="EMBL" id="BLXT01007596">
    <property type="protein sequence ID" value="GFO40185.1"/>
    <property type="molecule type" value="Genomic_DNA"/>
</dbReference>